<feature type="compositionally biased region" description="Basic residues" evidence="1">
    <location>
        <begin position="199"/>
        <end position="208"/>
    </location>
</feature>
<feature type="region of interest" description="Disordered" evidence="1">
    <location>
        <begin position="169"/>
        <end position="248"/>
    </location>
</feature>
<evidence type="ECO:0000313" key="2">
    <source>
        <dbReference type="EMBL" id="EUB54190.1"/>
    </source>
</evidence>
<dbReference type="GeneID" id="36346666"/>
<comment type="caution">
    <text evidence="2">The sequence shown here is derived from an EMBL/GenBank/DDBJ whole genome shotgun (WGS) entry which is preliminary data.</text>
</comment>
<dbReference type="RefSeq" id="XP_024345386.1">
    <property type="nucleotide sequence ID" value="XM_024500200.1"/>
</dbReference>
<evidence type="ECO:0000256" key="1">
    <source>
        <dbReference type="SAM" id="MobiDB-lite"/>
    </source>
</evidence>
<keyword evidence="3" id="KW-1185">Reference proteome</keyword>
<sequence length="347" mass="38470">MPQQQCFLLCTLQYSRIIIIPNTTSTAPFHAVDSKATFASGSPYSREDNEHTIEAKTTRGSKATVTRKTKQHIGRQVLSRCKKCSVGRDLVYSFHNKHPVEVVEHRHSSATEGSIESEVMAQHPSPVTAAASALLHAQQFDLSQLAVAAPPHLRNNESLKRLPLTNPQMHARTHQRACGNPNPSPQPDNAPFTINSHTMKSKRPHFRSARVPPFPSSRPWIPQSRYTPKHQQPPSPQLAPGTTSTHAIPMPVVTNAPSTLSIRRIAYAASDECELTSATPRPHRQSDDHYCILRAQLLSLRNAASGHYPPENCLPNHRVPQVRPPHKPTQGRRGNFETTTVPLLTVI</sequence>
<organism evidence="2 3">
    <name type="scientific">Echinococcus granulosus</name>
    <name type="common">Hydatid tapeworm</name>
    <dbReference type="NCBI Taxonomy" id="6210"/>
    <lineage>
        <taxon>Eukaryota</taxon>
        <taxon>Metazoa</taxon>
        <taxon>Spiralia</taxon>
        <taxon>Lophotrochozoa</taxon>
        <taxon>Platyhelminthes</taxon>
        <taxon>Cestoda</taxon>
        <taxon>Eucestoda</taxon>
        <taxon>Cyclophyllidea</taxon>
        <taxon>Taeniidae</taxon>
        <taxon>Echinococcus</taxon>
        <taxon>Echinococcus granulosus group</taxon>
    </lineage>
</organism>
<protein>
    <submittedName>
        <fullName evidence="2">Uncharacterized protein</fullName>
    </submittedName>
</protein>
<dbReference type="EMBL" id="APAU02000310">
    <property type="protein sequence ID" value="EUB54190.1"/>
    <property type="molecule type" value="Genomic_DNA"/>
</dbReference>
<evidence type="ECO:0000313" key="3">
    <source>
        <dbReference type="Proteomes" id="UP000019149"/>
    </source>
</evidence>
<name>W6TZF2_ECHGR</name>
<reference evidence="2 3" key="1">
    <citation type="journal article" date="2013" name="Nat. Genet.">
        <title>The genome of the hydatid tapeworm Echinococcus granulosus.</title>
        <authorList>
            <person name="Zheng H."/>
            <person name="Zhang W."/>
            <person name="Zhang L."/>
            <person name="Zhang Z."/>
            <person name="Li J."/>
            <person name="Lu G."/>
            <person name="Zhu Y."/>
            <person name="Wang Y."/>
            <person name="Huang Y."/>
            <person name="Liu J."/>
            <person name="Kang H."/>
            <person name="Chen J."/>
            <person name="Wang L."/>
            <person name="Chen A."/>
            <person name="Yu S."/>
            <person name="Gao Z."/>
            <person name="Jin L."/>
            <person name="Gu W."/>
            <person name="Wang Z."/>
            <person name="Zhao L."/>
            <person name="Shi B."/>
            <person name="Wen H."/>
            <person name="Lin R."/>
            <person name="Jones M.K."/>
            <person name="Brejova B."/>
            <person name="Vinar T."/>
            <person name="Zhao G."/>
            <person name="McManus D.P."/>
            <person name="Chen Z."/>
            <person name="Zhou Y."/>
            <person name="Wang S."/>
        </authorList>
    </citation>
    <scope>NUCLEOTIDE SEQUENCE [LARGE SCALE GENOMIC DNA]</scope>
</reference>
<dbReference type="CTD" id="36346666"/>
<gene>
    <name evidence="2" type="ORF">EGR_10951</name>
</gene>
<proteinExistence type="predicted"/>
<dbReference type="KEGG" id="egl:EGR_10951"/>
<feature type="region of interest" description="Disordered" evidence="1">
    <location>
        <begin position="312"/>
        <end position="339"/>
    </location>
</feature>
<accession>W6TZF2</accession>
<dbReference type="AlphaFoldDB" id="W6TZF2"/>
<dbReference type="Proteomes" id="UP000019149">
    <property type="component" value="Unassembled WGS sequence"/>
</dbReference>